<dbReference type="EC" id="2.7.1.176" evidence="2"/>
<dbReference type="PATRIC" id="fig|1111454.3.peg.542"/>
<dbReference type="EMBL" id="AWXA01000008">
    <property type="protein sequence ID" value="ERT61729.1"/>
    <property type="molecule type" value="Genomic_DNA"/>
</dbReference>
<dbReference type="AlphaFoldDB" id="U7US62"/>
<name>U7US62_9FIRM</name>
<dbReference type="RefSeq" id="WP_023053019.1">
    <property type="nucleotide sequence ID" value="NZ_AWXA01000008.1"/>
</dbReference>
<keyword evidence="4" id="KW-0067">ATP-binding</keyword>
<proteinExistence type="inferred from homology"/>
<evidence type="ECO:0000256" key="4">
    <source>
        <dbReference type="ARBA" id="ARBA00022840"/>
    </source>
</evidence>
<evidence type="ECO:0000256" key="3">
    <source>
        <dbReference type="ARBA" id="ARBA00022741"/>
    </source>
</evidence>
<keyword evidence="3" id="KW-0547">Nucleotide-binding</keyword>
<dbReference type="Proteomes" id="UP000017090">
    <property type="component" value="Unassembled WGS sequence"/>
</dbReference>
<dbReference type="InterPro" id="IPR010488">
    <property type="entry name" value="Zeta_toxin_domain"/>
</dbReference>
<dbReference type="eggNOG" id="COG4185">
    <property type="taxonomic scope" value="Bacteria"/>
</dbReference>
<gene>
    <name evidence="8" type="ORF">HMPREF1250_2205</name>
</gene>
<comment type="catalytic activity">
    <reaction evidence="6">
        <text>UDP-N-acetyl-alpha-D-glucosamine + ATP = UDP-N-acetyl-alpha-D-glucosamine 3'-phosphate + ADP + H(+)</text>
        <dbReference type="Rhea" id="RHEA:32671"/>
        <dbReference type="ChEBI" id="CHEBI:15378"/>
        <dbReference type="ChEBI" id="CHEBI:30616"/>
        <dbReference type="ChEBI" id="CHEBI:57705"/>
        <dbReference type="ChEBI" id="CHEBI:64353"/>
        <dbReference type="ChEBI" id="CHEBI:456216"/>
        <dbReference type="EC" id="2.7.1.176"/>
    </reaction>
</comment>
<dbReference type="Pfam" id="PF06414">
    <property type="entry name" value="Zeta_toxin"/>
    <property type="match status" value="1"/>
</dbReference>
<comment type="similarity">
    <text evidence="1">Belongs to the zeta toxin family.</text>
</comment>
<evidence type="ECO:0000259" key="7">
    <source>
        <dbReference type="Pfam" id="PF06414"/>
    </source>
</evidence>
<organism evidence="8 9">
    <name type="scientific">Megasphaera vaginalis</name>
    <name type="common">ex Srinivasan et al. 2021</name>
    <dbReference type="NCBI Taxonomy" id="1111454"/>
    <lineage>
        <taxon>Bacteria</taxon>
        <taxon>Bacillati</taxon>
        <taxon>Bacillota</taxon>
        <taxon>Negativicutes</taxon>
        <taxon>Veillonellales</taxon>
        <taxon>Veillonellaceae</taxon>
        <taxon>Megasphaera</taxon>
    </lineage>
</organism>
<comment type="caution">
    <text evidence="8">The sequence shown here is derived from an EMBL/GenBank/DDBJ whole genome shotgun (WGS) entry which is preliminary data.</text>
</comment>
<evidence type="ECO:0000313" key="9">
    <source>
        <dbReference type="Proteomes" id="UP000017090"/>
    </source>
</evidence>
<evidence type="ECO:0000313" key="8">
    <source>
        <dbReference type="EMBL" id="ERT61729.1"/>
    </source>
</evidence>
<evidence type="ECO:0000256" key="6">
    <source>
        <dbReference type="ARBA" id="ARBA00048178"/>
    </source>
</evidence>
<dbReference type="InterPro" id="IPR027417">
    <property type="entry name" value="P-loop_NTPase"/>
</dbReference>
<evidence type="ECO:0000256" key="5">
    <source>
        <dbReference type="ARBA" id="ARBA00032897"/>
    </source>
</evidence>
<evidence type="ECO:0000256" key="2">
    <source>
        <dbReference type="ARBA" id="ARBA00011963"/>
    </source>
</evidence>
<evidence type="ECO:0000256" key="1">
    <source>
        <dbReference type="ARBA" id="ARBA00009104"/>
    </source>
</evidence>
<dbReference type="SUPFAM" id="SSF52540">
    <property type="entry name" value="P-loop containing nucleoside triphosphate hydrolases"/>
    <property type="match status" value="1"/>
</dbReference>
<keyword evidence="9" id="KW-1185">Reference proteome</keyword>
<dbReference type="Gene3D" id="3.40.50.300">
    <property type="entry name" value="P-loop containing nucleotide triphosphate hydrolases"/>
    <property type="match status" value="1"/>
</dbReference>
<dbReference type="STRING" id="1111454.HMPREF1250_2205"/>
<sequence>MNYTKSELNEQVEILYRRLTQGKTPAHEPRAILTGGQPGSGKSSIVRLVNRKDNNFIFLNTDEFRDSHPHYTEIQREYGSDHPKHTAQWSGAITEALIERLAKEKYNLLIEGTLRTTEVPERTANRLRAYGYEVDLYVMAMKPEVSFTGTMTRLFQGLQQDNARTVDKKHHDLVVSLLKGNLIYLARTKCFNEIVVCNRAGELFRSKNDPDEITAAIDHEWSRPLTETETQDLHQQQAFIRKMLEAEQQKEVSEINEATITEIRSFLEK</sequence>
<dbReference type="GO" id="GO:0016301">
    <property type="term" value="F:kinase activity"/>
    <property type="evidence" value="ECO:0007669"/>
    <property type="project" value="InterPro"/>
</dbReference>
<reference evidence="8 9" key="1">
    <citation type="submission" date="2013-09" db="EMBL/GenBank/DDBJ databases">
        <authorList>
            <person name="Durkin A.S."/>
            <person name="Haft D.R."/>
            <person name="McCorrison J."/>
            <person name="Torralba M."/>
            <person name="Gillis M."/>
            <person name="Haft D.H."/>
            <person name="Methe B."/>
            <person name="Sutton G."/>
            <person name="Nelson K.E."/>
        </authorList>
    </citation>
    <scope>NUCLEOTIDE SEQUENCE [LARGE SCALE GENOMIC DNA]</scope>
    <source>
        <strain evidence="8 9">BV3C16-1</strain>
    </source>
</reference>
<dbReference type="GO" id="GO:0005524">
    <property type="term" value="F:ATP binding"/>
    <property type="evidence" value="ECO:0007669"/>
    <property type="project" value="UniProtKB-KW"/>
</dbReference>
<protein>
    <recommendedName>
        <fullName evidence="5">UDP-N-acetylglucosamine kinase</fullName>
        <ecNumber evidence="2">2.7.1.176</ecNumber>
    </recommendedName>
    <alternativeName>
        <fullName evidence="5">UDP-N-acetylglucosamine kinase</fullName>
    </alternativeName>
</protein>
<feature type="domain" description="Zeta toxin" evidence="7">
    <location>
        <begin position="21"/>
        <end position="207"/>
    </location>
</feature>
<dbReference type="OrthoDB" id="9792687at2"/>
<accession>U7US62</accession>